<dbReference type="Proteomes" id="UP000681794">
    <property type="component" value="Chromosome"/>
</dbReference>
<name>A0ACD1E0S5_9MICO</name>
<accession>A0ACD1E0S5</accession>
<gene>
    <name evidence="1" type="ORF">KM842_09610</name>
</gene>
<sequence length="563" mass="59701">MRAVSTTVRLTAAVLAAVLLAALLVAVRTAPATAATTLLSAGRPTTASSSDSSARTPAKAVDGDTATRWASRRTDAQWIRVDLGATATISRISLRWEAAYAKSYRLQVSSDTTSWKTVSTTTAGKGGVVRADVAGTGRYVRMLGVRRGTAHGYSLWEFQVYGTRTPAPAPTGVRVTGTQGKWQLTVDGKPWLVEGVTYGPPAAQAATYLPDIRRMGANTIRTWGTDASSGQVFDAARANGIRVIAGLWLDQGADYVHDTAYKTATLASIRKTVTTYRGNGGLLMWDVGNEVMLSRTEEQRIAYAKYVEQVTRAIHAVDPDHPVTSTDAWTGAWPYYRDYTPSLDLYAVNSYGGVGWVQQTWREGGYTKPYIVTETGPAGSWEVPSDANGVPRQPSDTAAAQAYTDAWAAVRAAPGVALGATMFHYGVEDDEQGVWLNLRTGGLKRLSYYAVQRAYGGPTSGNRPPVVSGITASPSTGVARGASVTITAPATDPDGDTVTYRAAVSSRWIAGGDGAMRPTPVTVTGPGRLRITAPSTPGVWKVAVYATDGHGNAGIETVTVRVR</sequence>
<protein>
    <submittedName>
        <fullName evidence="1">Discoidin domain-containing protein</fullName>
    </submittedName>
</protein>
<proteinExistence type="predicted"/>
<dbReference type="EMBL" id="CP076544">
    <property type="protein sequence ID" value="QWS32547.1"/>
    <property type="molecule type" value="Genomic_DNA"/>
</dbReference>
<organism evidence="1 2">
    <name type="scientific">Curtobacterium aetherium</name>
    <dbReference type="NCBI Taxonomy" id="2841594"/>
    <lineage>
        <taxon>Bacteria</taxon>
        <taxon>Bacillati</taxon>
        <taxon>Actinomycetota</taxon>
        <taxon>Actinomycetes</taxon>
        <taxon>Micrococcales</taxon>
        <taxon>Microbacteriaceae</taxon>
        <taxon>Curtobacterium</taxon>
    </lineage>
</organism>
<reference evidence="1" key="1">
    <citation type="submission" date="2021-06" db="EMBL/GenBank/DDBJ databases">
        <authorList>
            <person name="Ellington A.J."/>
            <person name="Bryan N.C."/>
            <person name="Christner B.C."/>
            <person name="Reisch C.R."/>
        </authorList>
    </citation>
    <scope>NUCLEOTIDE SEQUENCE</scope>
    <source>
        <strain evidence="1">L6-1</strain>
    </source>
</reference>
<evidence type="ECO:0000313" key="2">
    <source>
        <dbReference type="Proteomes" id="UP000681794"/>
    </source>
</evidence>
<keyword evidence="2" id="KW-1185">Reference proteome</keyword>
<evidence type="ECO:0000313" key="1">
    <source>
        <dbReference type="EMBL" id="QWS32547.1"/>
    </source>
</evidence>